<reference evidence="10" key="1">
    <citation type="journal article" date="2014" name="BMC Genomics">
        <title>Genome characteristics reveal the impact of lichenization on lichen-forming fungus Endocarpon pusillum Hedwig (Verrucariales, Ascomycota).</title>
        <authorList>
            <person name="Wang Y.-Y."/>
            <person name="Liu B."/>
            <person name="Zhang X.-Y."/>
            <person name="Zhou Q.-M."/>
            <person name="Zhang T."/>
            <person name="Li H."/>
            <person name="Yu Y.-F."/>
            <person name="Zhang X.-L."/>
            <person name="Hao X.-Y."/>
            <person name="Wang M."/>
            <person name="Wang L."/>
            <person name="Wei J.-C."/>
        </authorList>
    </citation>
    <scope>NUCLEOTIDE SEQUENCE [LARGE SCALE GENOMIC DNA]</scope>
    <source>
        <strain evidence="10">Z07020 / HMAS-L-300199</strain>
    </source>
</reference>
<feature type="transmembrane region" description="Helical" evidence="7">
    <location>
        <begin position="16"/>
        <end position="40"/>
    </location>
</feature>
<keyword evidence="3 7" id="KW-1133">Transmembrane helix</keyword>
<feature type="region of interest" description="Disordered" evidence="6">
    <location>
        <begin position="281"/>
        <end position="336"/>
    </location>
</feature>
<dbReference type="GeneID" id="19235482"/>
<dbReference type="EMBL" id="KE721353">
    <property type="protein sequence ID" value="ERF70232.1"/>
    <property type="molecule type" value="Genomic_DNA"/>
</dbReference>
<dbReference type="OrthoDB" id="5417844at2759"/>
<evidence type="ECO:0000256" key="4">
    <source>
        <dbReference type="ARBA" id="ARBA00023136"/>
    </source>
</evidence>
<evidence type="ECO:0000313" key="10">
    <source>
        <dbReference type="Proteomes" id="UP000019373"/>
    </source>
</evidence>
<protein>
    <recommendedName>
        <fullName evidence="8">Rhodopsin domain-containing protein</fullName>
    </recommendedName>
</protein>
<evidence type="ECO:0000256" key="3">
    <source>
        <dbReference type="ARBA" id="ARBA00022989"/>
    </source>
</evidence>
<keyword evidence="2 7" id="KW-0812">Transmembrane</keyword>
<dbReference type="Pfam" id="PF20684">
    <property type="entry name" value="Fung_rhodopsin"/>
    <property type="match status" value="1"/>
</dbReference>
<dbReference type="InterPro" id="IPR052337">
    <property type="entry name" value="SAT4-like"/>
</dbReference>
<organism evidence="9 10">
    <name type="scientific">Endocarpon pusillum (strain Z07020 / HMAS-L-300199)</name>
    <name type="common">Lichen-forming fungus</name>
    <dbReference type="NCBI Taxonomy" id="1263415"/>
    <lineage>
        <taxon>Eukaryota</taxon>
        <taxon>Fungi</taxon>
        <taxon>Dikarya</taxon>
        <taxon>Ascomycota</taxon>
        <taxon>Pezizomycotina</taxon>
        <taxon>Eurotiomycetes</taxon>
        <taxon>Chaetothyriomycetidae</taxon>
        <taxon>Verrucariales</taxon>
        <taxon>Verrucariaceae</taxon>
        <taxon>Endocarpon</taxon>
    </lineage>
</organism>
<dbReference type="GO" id="GO:0016020">
    <property type="term" value="C:membrane"/>
    <property type="evidence" value="ECO:0007669"/>
    <property type="project" value="UniProtKB-SubCell"/>
</dbReference>
<comment type="subcellular location">
    <subcellularLocation>
        <location evidence="1">Membrane</location>
        <topology evidence="1">Multi-pass membrane protein</topology>
    </subcellularLocation>
</comment>
<feature type="transmembrane region" description="Helical" evidence="7">
    <location>
        <begin position="249"/>
        <end position="270"/>
    </location>
</feature>
<dbReference type="RefSeq" id="XP_007804267.1">
    <property type="nucleotide sequence ID" value="XM_007806076.1"/>
</dbReference>
<keyword evidence="4 7" id="KW-0472">Membrane</keyword>
<dbReference type="AlphaFoldDB" id="U1FZ81"/>
<dbReference type="Proteomes" id="UP000019373">
    <property type="component" value="Unassembled WGS sequence"/>
</dbReference>
<comment type="similarity">
    <text evidence="5">Belongs to the SAT4 family.</text>
</comment>
<evidence type="ECO:0000259" key="8">
    <source>
        <dbReference type="Pfam" id="PF20684"/>
    </source>
</evidence>
<dbReference type="PANTHER" id="PTHR33048:SF47">
    <property type="entry name" value="INTEGRAL MEMBRANE PROTEIN-RELATED"/>
    <property type="match status" value="1"/>
</dbReference>
<evidence type="ECO:0000256" key="6">
    <source>
        <dbReference type="SAM" id="MobiDB-lite"/>
    </source>
</evidence>
<accession>U1FZ81</accession>
<evidence type="ECO:0000256" key="7">
    <source>
        <dbReference type="SAM" id="Phobius"/>
    </source>
</evidence>
<keyword evidence="10" id="KW-1185">Reference proteome</keyword>
<feature type="transmembrane region" description="Helical" evidence="7">
    <location>
        <begin position="210"/>
        <end position="229"/>
    </location>
</feature>
<evidence type="ECO:0000256" key="5">
    <source>
        <dbReference type="ARBA" id="ARBA00038359"/>
    </source>
</evidence>
<name>U1FZ81_ENDPU</name>
<evidence type="ECO:0000256" key="1">
    <source>
        <dbReference type="ARBA" id="ARBA00004141"/>
    </source>
</evidence>
<gene>
    <name evidence="9" type="ORF">EPUS_00420</name>
</gene>
<dbReference type="eggNOG" id="ENOG502SMQG">
    <property type="taxonomic scope" value="Eukaryota"/>
</dbReference>
<dbReference type="HOGENOM" id="CLU_028200_0_2_1"/>
<proteinExistence type="inferred from homology"/>
<dbReference type="PANTHER" id="PTHR33048">
    <property type="entry name" value="PTH11-LIKE INTEGRAL MEMBRANE PROTEIN (AFU_ORTHOLOGUE AFUA_5G11245)"/>
    <property type="match status" value="1"/>
</dbReference>
<feature type="transmembrane region" description="Helical" evidence="7">
    <location>
        <begin position="179"/>
        <end position="198"/>
    </location>
</feature>
<dbReference type="OMA" id="HLWRKVG"/>
<feature type="transmembrane region" description="Helical" evidence="7">
    <location>
        <begin position="52"/>
        <end position="81"/>
    </location>
</feature>
<evidence type="ECO:0000256" key="2">
    <source>
        <dbReference type="ARBA" id="ARBA00022692"/>
    </source>
</evidence>
<feature type="transmembrane region" description="Helical" evidence="7">
    <location>
        <begin position="101"/>
        <end position="118"/>
    </location>
</feature>
<evidence type="ECO:0000313" key="9">
    <source>
        <dbReference type="EMBL" id="ERF70232.1"/>
    </source>
</evidence>
<feature type="domain" description="Rhodopsin" evidence="8">
    <location>
        <begin position="36"/>
        <end position="270"/>
    </location>
</feature>
<feature type="transmembrane region" description="Helical" evidence="7">
    <location>
        <begin position="130"/>
        <end position="151"/>
    </location>
</feature>
<sequence>MAQVRPLEVPVVASRAVPLITVSTVLQTLASITVLLRFLSKRANRSIGLDDWVALVALVFSFGLYITGILICTVGFAGFHMDILLPNQIEKFLLFVYVDNIFYALTLPTIKFSILLMYSRIFRVKPFQYVAAAVGLIVAGWMIGVVFAQIFTCTPVEGAWKITVARHCIDQIKFYYGNAIANLLTDVIILCLPLPLIWRLNMSTRKKRALSGVFLLGGFVCISSLLRIVSLRDIDNNDITYTLVTTGVWTSTETPLAIVCACLPTLPAYFKSWHQKMSLNRSKGTEDASSRRSLRTQQPQQWTEDHEELGGNITPLSNLSLGKKERTEAGDMDTNQIRVTSQFTVENRNHS</sequence>
<dbReference type="InterPro" id="IPR049326">
    <property type="entry name" value="Rhodopsin_dom_fungi"/>
</dbReference>